<dbReference type="GO" id="GO:0046872">
    <property type="term" value="F:metal ion binding"/>
    <property type="evidence" value="ECO:0007669"/>
    <property type="project" value="UniProtKB-KW"/>
</dbReference>
<dbReference type="FunCoup" id="A0A2P6N5M6">
    <property type="interactions" value="980"/>
</dbReference>
<keyword evidence="1" id="KW-0645">Protease</keyword>
<dbReference type="InterPro" id="IPR050242">
    <property type="entry name" value="JAMM_MPN+_peptidase_M67A"/>
</dbReference>
<dbReference type="FunFam" id="3.40.140.10:FF:000001">
    <property type="entry name" value="26S proteasome non-ATPase regulatory subunit"/>
    <property type="match status" value="1"/>
</dbReference>
<dbReference type="InterPro" id="IPR037518">
    <property type="entry name" value="MPN"/>
</dbReference>
<dbReference type="CDD" id="cd08069">
    <property type="entry name" value="MPN_RPN11_CSN5"/>
    <property type="match status" value="1"/>
</dbReference>
<dbReference type="GO" id="GO:0000502">
    <property type="term" value="C:proteasome complex"/>
    <property type="evidence" value="ECO:0007669"/>
    <property type="project" value="UniProtKB-KW"/>
</dbReference>
<evidence type="ECO:0000256" key="5">
    <source>
        <dbReference type="ARBA" id="ARBA00022942"/>
    </source>
</evidence>
<dbReference type="Pfam" id="PF23594">
    <property type="entry name" value="RPN11_C"/>
    <property type="match status" value="1"/>
</dbReference>
<keyword evidence="4" id="KW-0862">Zinc</keyword>
<dbReference type="STRING" id="1890364.A0A2P6N5M6"/>
<evidence type="ECO:0000256" key="7">
    <source>
        <dbReference type="SAM" id="Coils"/>
    </source>
</evidence>
<evidence type="ECO:0000259" key="8">
    <source>
        <dbReference type="PROSITE" id="PS50249"/>
    </source>
</evidence>
<keyword evidence="7" id="KW-0175">Coiled coil</keyword>
<evidence type="ECO:0000256" key="6">
    <source>
        <dbReference type="ARBA" id="ARBA00023049"/>
    </source>
</evidence>
<dbReference type="EMBL" id="MDYQ01000191">
    <property type="protein sequence ID" value="PRP79244.1"/>
    <property type="molecule type" value="Genomic_DNA"/>
</dbReference>
<evidence type="ECO:0000256" key="1">
    <source>
        <dbReference type="ARBA" id="ARBA00022670"/>
    </source>
</evidence>
<dbReference type="PROSITE" id="PS50249">
    <property type="entry name" value="MPN"/>
    <property type="match status" value="1"/>
</dbReference>
<keyword evidence="5" id="KW-0647">Proteasome</keyword>
<keyword evidence="6" id="KW-0482">Metalloprotease</keyword>
<organism evidence="9 10">
    <name type="scientific">Planoprotostelium fungivorum</name>
    <dbReference type="NCBI Taxonomy" id="1890364"/>
    <lineage>
        <taxon>Eukaryota</taxon>
        <taxon>Amoebozoa</taxon>
        <taxon>Evosea</taxon>
        <taxon>Variosea</taxon>
        <taxon>Cavosteliida</taxon>
        <taxon>Cavosteliaceae</taxon>
        <taxon>Planoprotostelium</taxon>
    </lineage>
</organism>
<dbReference type="GO" id="GO:0008237">
    <property type="term" value="F:metallopeptidase activity"/>
    <property type="evidence" value="ECO:0007669"/>
    <property type="project" value="UniProtKB-KW"/>
</dbReference>
<dbReference type="Proteomes" id="UP000241769">
    <property type="component" value="Unassembled WGS sequence"/>
</dbReference>
<evidence type="ECO:0000256" key="3">
    <source>
        <dbReference type="ARBA" id="ARBA00022801"/>
    </source>
</evidence>
<feature type="domain" description="MPN" evidence="8">
    <location>
        <begin position="32"/>
        <end position="167"/>
    </location>
</feature>
<keyword evidence="3" id="KW-0378">Hydrolase</keyword>
<dbReference type="SUPFAM" id="SSF102712">
    <property type="entry name" value="JAB1/MPN domain"/>
    <property type="match status" value="1"/>
</dbReference>
<sequence length="310" mass="34551">MNNLQQMLGGLGVGGMNPPGADSPVVDTSEQIYISSLALLKMLKHGRAGVPLEVMGLMLGEFVDDYTVKVVDVFAMPQSGTGVSVEAVDPVFQTKMLDMLKQTGRPETVVGWYHSHPGFGCWLSGVDINTQQSFEALNPRAVAVVVDPIQSVKGKVVIDAFRSINPQTMMMGQEPRQTTSNLGHLNKPSIQALIHGLNRHYYSIAINYRKNDLEQKMLLNLHKKKWTDGLLLEDFNTHEKENEKLVGEMLELTKNYEKLIQEEDKLTKEKLAINHVGKMDPKRHLNQDVEKLMTSNIVQTLGSVLDSVVF</sequence>
<comment type="caution">
    <text evidence="9">The sequence shown here is derived from an EMBL/GenBank/DDBJ whole genome shotgun (WGS) entry which is preliminary data.</text>
</comment>
<keyword evidence="2" id="KW-0479">Metal-binding</keyword>
<reference evidence="9 10" key="1">
    <citation type="journal article" date="2018" name="Genome Biol. Evol.">
        <title>Multiple Roots of Fruiting Body Formation in Amoebozoa.</title>
        <authorList>
            <person name="Hillmann F."/>
            <person name="Forbes G."/>
            <person name="Novohradska S."/>
            <person name="Ferling I."/>
            <person name="Riege K."/>
            <person name="Groth M."/>
            <person name="Westermann M."/>
            <person name="Marz M."/>
            <person name="Spaller T."/>
            <person name="Winckler T."/>
            <person name="Schaap P."/>
            <person name="Glockner G."/>
        </authorList>
    </citation>
    <scope>NUCLEOTIDE SEQUENCE [LARGE SCALE GENOMIC DNA]</scope>
    <source>
        <strain evidence="9 10">Jena</strain>
    </source>
</reference>
<dbReference type="Pfam" id="PF01398">
    <property type="entry name" value="JAB"/>
    <property type="match status" value="1"/>
</dbReference>
<dbReference type="Gene3D" id="3.40.140.10">
    <property type="entry name" value="Cytidine Deaminase, domain 2"/>
    <property type="match status" value="1"/>
</dbReference>
<dbReference type="InParanoid" id="A0A2P6N5M6"/>
<dbReference type="InterPro" id="IPR000555">
    <property type="entry name" value="JAMM/MPN+_dom"/>
</dbReference>
<accession>A0A2P6N5M6</accession>
<dbReference type="GO" id="GO:0006508">
    <property type="term" value="P:proteolysis"/>
    <property type="evidence" value="ECO:0007669"/>
    <property type="project" value="UniProtKB-KW"/>
</dbReference>
<keyword evidence="10" id="KW-1185">Reference proteome</keyword>
<proteinExistence type="predicted"/>
<evidence type="ECO:0000256" key="2">
    <source>
        <dbReference type="ARBA" id="ARBA00022723"/>
    </source>
</evidence>
<name>A0A2P6N5M6_9EUKA</name>
<dbReference type="OrthoDB" id="605656at2759"/>
<feature type="coiled-coil region" evidence="7">
    <location>
        <begin position="235"/>
        <end position="269"/>
    </location>
</feature>
<evidence type="ECO:0000313" key="10">
    <source>
        <dbReference type="Proteomes" id="UP000241769"/>
    </source>
</evidence>
<dbReference type="AlphaFoldDB" id="A0A2P6N5M6"/>
<dbReference type="SMART" id="SM00232">
    <property type="entry name" value="JAB_MPN"/>
    <property type="match status" value="1"/>
</dbReference>
<dbReference type="InterPro" id="IPR056263">
    <property type="entry name" value="RPN11_C"/>
</dbReference>
<evidence type="ECO:0000313" key="9">
    <source>
        <dbReference type="EMBL" id="PRP79244.1"/>
    </source>
</evidence>
<dbReference type="PANTHER" id="PTHR10410">
    <property type="entry name" value="EUKARYOTIC TRANSLATION INITIATION FACTOR 3 -RELATED"/>
    <property type="match status" value="1"/>
</dbReference>
<gene>
    <name evidence="9" type="ORF">PROFUN_13037</name>
</gene>
<protein>
    <recommendedName>
        <fullName evidence="8">MPN domain-containing protein</fullName>
    </recommendedName>
</protein>
<evidence type="ECO:0000256" key="4">
    <source>
        <dbReference type="ARBA" id="ARBA00022833"/>
    </source>
</evidence>